<dbReference type="eggNOG" id="KOG4177">
    <property type="taxonomic scope" value="Eukaryota"/>
</dbReference>
<dbReference type="Pfam" id="PF00023">
    <property type="entry name" value="Ank"/>
    <property type="match status" value="3"/>
</dbReference>
<feature type="repeat" description="ANK" evidence="3">
    <location>
        <begin position="353"/>
        <end position="385"/>
    </location>
</feature>
<dbReference type="EMBL" id="ADBL01002586">
    <property type="status" value="NOT_ANNOTATED_CDS"/>
    <property type="molecule type" value="Genomic_DNA"/>
</dbReference>
<dbReference type="Proteomes" id="UP000011715">
    <property type="component" value="Unassembled WGS sequence"/>
</dbReference>
<dbReference type="EnsemblFungi" id="MAPG_10083T0">
    <property type="protein sequence ID" value="MAPG_10083T0"/>
    <property type="gene ID" value="MAPG_10083"/>
</dbReference>
<accession>A0A0C4EBN1</accession>
<reference evidence="7" key="2">
    <citation type="submission" date="2010-05" db="EMBL/GenBank/DDBJ databases">
        <title>The genome sequence of Magnaporthe poae strain ATCC 64411.</title>
        <authorList>
            <person name="Ma L.-J."/>
            <person name="Dead R."/>
            <person name="Young S."/>
            <person name="Zeng Q."/>
            <person name="Koehrsen M."/>
            <person name="Alvarado L."/>
            <person name="Berlin A."/>
            <person name="Chapman S.B."/>
            <person name="Chen Z."/>
            <person name="Freedman E."/>
            <person name="Gellesch M."/>
            <person name="Goldberg J."/>
            <person name="Griggs A."/>
            <person name="Gujja S."/>
            <person name="Heilman E.R."/>
            <person name="Heiman D."/>
            <person name="Hepburn T."/>
            <person name="Howarth C."/>
            <person name="Jen D."/>
            <person name="Larson L."/>
            <person name="Mehta T."/>
            <person name="Neiman D."/>
            <person name="Pearson M."/>
            <person name="Roberts A."/>
            <person name="Saif S."/>
            <person name="Shea T."/>
            <person name="Shenoy N."/>
            <person name="Sisk P."/>
            <person name="Stolte C."/>
            <person name="Sykes S."/>
            <person name="Walk T."/>
            <person name="White J."/>
            <person name="Yandava C."/>
            <person name="Haas B."/>
            <person name="Nusbaum C."/>
            <person name="Birren B."/>
        </authorList>
    </citation>
    <scope>NUCLEOTIDE SEQUENCE [LARGE SCALE GENOMIC DNA]</scope>
    <source>
        <strain evidence="7">ATCC 64411 / 73-15</strain>
    </source>
</reference>
<evidence type="ECO:0000256" key="4">
    <source>
        <dbReference type="SAM" id="MobiDB-lite"/>
    </source>
</evidence>
<dbReference type="PROSITE" id="PS50088">
    <property type="entry name" value="ANK_REPEAT"/>
    <property type="match status" value="5"/>
</dbReference>
<dbReference type="PRINTS" id="PR01415">
    <property type="entry name" value="ANKYRIN"/>
</dbReference>
<reference evidence="6" key="4">
    <citation type="journal article" date="2015" name="G3 (Bethesda)">
        <title>Genome sequences of three phytopathogenic species of the Magnaporthaceae family of fungi.</title>
        <authorList>
            <person name="Okagaki L.H."/>
            <person name="Nunes C.C."/>
            <person name="Sailsbery J."/>
            <person name="Clay B."/>
            <person name="Brown D."/>
            <person name="John T."/>
            <person name="Oh Y."/>
            <person name="Young N."/>
            <person name="Fitzgerald M."/>
            <person name="Haas B.J."/>
            <person name="Zeng Q."/>
            <person name="Young S."/>
            <person name="Adiconis X."/>
            <person name="Fan L."/>
            <person name="Levin J.Z."/>
            <person name="Mitchell T.K."/>
            <person name="Okubara P.A."/>
            <person name="Farman M.L."/>
            <person name="Kohn L.M."/>
            <person name="Birren B."/>
            <person name="Ma L.-J."/>
            <person name="Dean R.A."/>
        </authorList>
    </citation>
    <scope>NUCLEOTIDE SEQUENCE</scope>
    <source>
        <strain evidence="6">ATCC 64411 / 73-15</strain>
    </source>
</reference>
<evidence type="ECO:0000256" key="1">
    <source>
        <dbReference type="ARBA" id="ARBA00022737"/>
    </source>
</evidence>
<keyword evidence="7" id="KW-1185">Reference proteome</keyword>
<dbReference type="InterPro" id="IPR002110">
    <property type="entry name" value="Ankyrin_rpt"/>
</dbReference>
<evidence type="ECO:0000313" key="7">
    <source>
        <dbReference type="Proteomes" id="UP000011715"/>
    </source>
</evidence>
<dbReference type="InterPro" id="IPR036770">
    <property type="entry name" value="Ankyrin_rpt-contain_sf"/>
</dbReference>
<reference evidence="6" key="5">
    <citation type="submission" date="2015-06" db="UniProtKB">
        <authorList>
            <consortium name="EnsemblFungi"/>
        </authorList>
    </citation>
    <scope>IDENTIFICATION</scope>
    <source>
        <strain evidence="6">ATCC 64411</strain>
    </source>
</reference>
<evidence type="ECO:0000313" key="6">
    <source>
        <dbReference type="EnsemblFungi" id="MAPG_10083T0"/>
    </source>
</evidence>
<dbReference type="SMART" id="SM00248">
    <property type="entry name" value="ANK"/>
    <property type="match status" value="9"/>
</dbReference>
<evidence type="ECO:0000256" key="2">
    <source>
        <dbReference type="ARBA" id="ARBA00023043"/>
    </source>
</evidence>
<dbReference type="SUPFAM" id="SSF48403">
    <property type="entry name" value="Ankyrin repeat"/>
    <property type="match status" value="2"/>
</dbReference>
<evidence type="ECO:0000256" key="3">
    <source>
        <dbReference type="PROSITE-ProRule" id="PRU00023"/>
    </source>
</evidence>
<name>A0A0C4EBN1_MAGP6</name>
<feature type="repeat" description="ANK" evidence="3">
    <location>
        <begin position="188"/>
        <end position="220"/>
    </location>
</feature>
<feature type="region of interest" description="Disordered" evidence="4">
    <location>
        <begin position="146"/>
        <end position="171"/>
    </location>
</feature>
<protein>
    <submittedName>
        <fullName evidence="5 6">Uncharacterized protein</fullName>
    </submittedName>
</protein>
<gene>
    <name evidence="5" type="ORF">MAPG_10083</name>
</gene>
<dbReference type="Pfam" id="PF12796">
    <property type="entry name" value="Ank_2"/>
    <property type="match status" value="1"/>
</dbReference>
<reference evidence="5" key="3">
    <citation type="submission" date="2011-03" db="EMBL/GenBank/DDBJ databases">
        <title>Annotation of Magnaporthe poae ATCC 64411.</title>
        <authorList>
            <person name="Ma L.-J."/>
            <person name="Dead R."/>
            <person name="Young S.K."/>
            <person name="Zeng Q."/>
            <person name="Gargeya S."/>
            <person name="Fitzgerald M."/>
            <person name="Haas B."/>
            <person name="Abouelleil A."/>
            <person name="Alvarado L."/>
            <person name="Arachchi H.M."/>
            <person name="Berlin A."/>
            <person name="Brown A."/>
            <person name="Chapman S.B."/>
            <person name="Chen Z."/>
            <person name="Dunbar C."/>
            <person name="Freedman E."/>
            <person name="Gearin G."/>
            <person name="Gellesch M."/>
            <person name="Goldberg J."/>
            <person name="Griggs A."/>
            <person name="Gujja S."/>
            <person name="Heiman D."/>
            <person name="Howarth C."/>
            <person name="Larson L."/>
            <person name="Lui A."/>
            <person name="MacDonald P.J.P."/>
            <person name="Mehta T."/>
            <person name="Montmayeur A."/>
            <person name="Murphy C."/>
            <person name="Neiman D."/>
            <person name="Pearson M."/>
            <person name="Priest M."/>
            <person name="Roberts A."/>
            <person name="Saif S."/>
            <person name="Shea T."/>
            <person name="Shenoy N."/>
            <person name="Sisk P."/>
            <person name="Stolte C."/>
            <person name="Sykes S."/>
            <person name="Yandava C."/>
            <person name="Wortman J."/>
            <person name="Nusbaum C."/>
            <person name="Birren B."/>
        </authorList>
    </citation>
    <scope>NUCLEOTIDE SEQUENCE</scope>
    <source>
        <strain evidence="5">ATCC 64411</strain>
    </source>
</reference>
<reference evidence="5" key="1">
    <citation type="submission" date="2010-05" db="EMBL/GenBank/DDBJ databases">
        <title>The Genome Sequence of Magnaporthe poae strain ATCC 64411.</title>
        <authorList>
            <consortium name="The Broad Institute Genome Sequencing Platform"/>
            <consortium name="Broad Institute Genome Sequencing Center for Infectious Disease"/>
            <person name="Ma L.-J."/>
            <person name="Dead R."/>
            <person name="Young S."/>
            <person name="Zeng Q."/>
            <person name="Koehrsen M."/>
            <person name="Alvarado L."/>
            <person name="Berlin A."/>
            <person name="Chapman S.B."/>
            <person name="Chen Z."/>
            <person name="Freedman E."/>
            <person name="Gellesch M."/>
            <person name="Goldberg J."/>
            <person name="Griggs A."/>
            <person name="Gujja S."/>
            <person name="Heilman E.R."/>
            <person name="Heiman D."/>
            <person name="Hepburn T."/>
            <person name="Howarth C."/>
            <person name="Jen D."/>
            <person name="Larson L."/>
            <person name="Mehta T."/>
            <person name="Neiman D."/>
            <person name="Pearson M."/>
            <person name="Roberts A."/>
            <person name="Saif S."/>
            <person name="Shea T."/>
            <person name="Shenoy N."/>
            <person name="Sisk P."/>
            <person name="Stolte C."/>
            <person name="Sykes S."/>
            <person name="Walk T."/>
            <person name="White J."/>
            <person name="Yandava C."/>
            <person name="Haas B."/>
            <person name="Nusbaum C."/>
            <person name="Birren B."/>
        </authorList>
    </citation>
    <scope>NUCLEOTIDE SEQUENCE</scope>
    <source>
        <strain evidence="5">ATCC 64411</strain>
    </source>
</reference>
<dbReference type="STRING" id="644358.A0A0C4EBN1"/>
<feature type="compositionally biased region" description="Pro residues" evidence="4">
    <location>
        <begin position="155"/>
        <end position="167"/>
    </location>
</feature>
<dbReference type="PANTHER" id="PTHR24173:SF74">
    <property type="entry name" value="ANKYRIN REPEAT DOMAIN-CONTAINING PROTEIN 16"/>
    <property type="match status" value="1"/>
</dbReference>
<dbReference type="VEuPathDB" id="FungiDB:MAPG_10083"/>
<feature type="repeat" description="ANK" evidence="3">
    <location>
        <begin position="251"/>
        <end position="283"/>
    </location>
</feature>
<dbReference type="AlphaFoldDB" id="A0A0C4EBN1"/>
<dbReference type="PROSITE" id="PS50297">
    <property type="entry name" value="ANK_REP_REGION"/>
    <property type="match status" value="5"/>
</dbReference>
<proteinExistence type="predicted"/>
<evidence type="ECO:0000313" key="5">
    <source>
        <dbReference type="EMBL" id="KLU91565.1"/>
    </source>
</evidence>
<dbReference type="PANTHER" id="PTHR24173">
    <property type="entry name" value="ANKYRIN REPEAT CONTAINING"/>
    <property type="match status" value="1"/>
</dbReference>
<dbReference type="EMBL" id="GL876977">
    <property type="protein sequence ID" value="KLU91565.1"/>
    <property type="molecule type" value="Genomic_DNA"/>
</dbReference>
<feature type="repeat" description="ANK" evidence="3">
    <location>
        <begin position="460"/>
        <end position="492"/>
    </location>
</feature>
<keyword evidence="2 3" id="KW-0040">ANK repeat</keyword>
<keyword evidence="1" id="KW-0677">Repeat</keyword>
<dbReference type="OrthoDB" id="341259at2759"/>
<dbReference type="Gene3D" id="1.25.40.20">
    <property type="entry name" value="Ankyrin repeat-containing domain"/>
    <property type="match status" value="3"/>
</dbReference>
<sequence>MASLTDLPNELISQVLGDLDGCCKDIAALARTCRTTHPVANEALYHHAARHHPQMLCWASKHGRLGAVRKLLAAGAEASASFLQLLPGNQPSSQAVTPYHHLSEGQQAVTSDCKCDWVPRPFCEEDWAVQLQNTNDGMLDEDTFAGPAGDDAPFRPSPWHDPNPELPVPRLDGDQQPRFGRSLEHRKSRFTPLHLAAMGGHVEVARLLLDHGADVNATGTRICNCERLLLSERDPRRRRPSNSDDTVPRAIAVTPLHLAICRAQGAVAKLLLESGASRDYDTAKWKTHAVHTAAAHGQVEVLKILLAGDDTNKINMQDWNGLTPLCYAYVNRQRKAVRWLLDNKADVNARLGKGLTLLHLACIDGEFSFARRLIEAGADVKISCYISDAWGPTWPLELCALLPHSKSRRAYAINDSKLHQQNFEQSRLDLMRTMLAAGASPGDRREQSASPDADLFYRHRGLSPLSIAAAHNCIPMLELLLAAGADLSREGALLIHEAIYPSCIKWRARKSSPLETLQWLVAHGVSTQSQSRIMALAAVAVVEQPADCTWKEEVLAWLIAHGLNPVFDVTIHRQRRVYQHRMDTEFQKRLHPFDFFDWLHKSYSRSSLRDVSFPSPLSHFHCPWETDFDCHYMNDTTSPLGTALARGDKTSCRMLIQTDAVLDMSEAFNYFMRSARGYWFPRRTWDSWWLRCRPGERESLVARMKQNTETLALLIELDVDHQIKGGESTFLGLVRAVGLHASSILLQVPLPSQDALYKELKGISHSSWFVTSKHPRAEAEDDDELRKPHVDDIATFCRLRDQQLSSSAGPAQQPRSWDLAFRLLAAILAQNWDAAYFILRHRPDLSWTLKSDGDGDGDGCLAHYARVICALEQAPSPDVMGIENYVSLVERWYESDIRFGTDESEEDIRTSLMYNACQGSLDVYALFLSRDPAEARLAFSRRPRDSLLHLEEVAEYIVFEPLERRAMPRALNYWFRNVCRNLELLNESPEAGREVRRRLLQLLKAGGLPQDHADWEYTVWHFFSAKSKPTEWNSWPATRRVVESQTLAGIKVELAKDVIDGYINVTVKLEGARETFRCENRF</sequence>
<feature type="repeat" description="ANK" evidence="3">
    <location>
        <begin position="320"/>
        <end position="352"/>
    </location>
</feature>
<organism evidence="6 7">
    <name type="scientific">Magnaporthiopsis poae (strain ATCC 64411 / 73-15)</name>
    <name type="common">Kentucky bluegrass fungus</name>
    <name type="synonym">Magnaporthe poae</name>
    <dbReference type="NCBI Taxonomy" id="644358"/>
    <lineage>
        <taxon>Eukaryota</taxon>
        <taxon>Fungi</taxon>
        <taxon>Dikarya</taxon>
        <taxon>Ascomycota</taxon>
        <taxon>Pezizomycotina</taxon>
        <taxon>Sordariomycetes</taxon>
        <taxon>Sordariomycetidae</taxon>
        <taxon>Magnaporthales</taxon>
        <taxon>Magnaporthaceae</taxon>
        <taxon>Magnaporthiopsis</taxon>
    </lineage>
</organism>